<dbReference type="EMBL" id="JAULSN010000002">
    <property type="protein sequence ID" value="KAK3379775.1"/>
    <property type="molecule type" value="Genomic_DNA"/>
</dbReference>
<evidence type="ECO:0000313" key="2">
    <source>
        <dbReference type="EMBL" id="KAK3379775.1"/>
    </source>
</evidence>
<dbReference type="Proteomes" id="UP001287356">
    <property type="component" value="Unassembled WGS sequence"/>
</dbReference>
<feature type="region of interest" description="Disordered" evidence="1">
    <location>
        <begin position="24"/>
        <end position="47"/>
    </location>
</feature>
<dbReference type="PANTHER" id="PTHR12652:SF25">
    <property type="entry name" value="MICROBODY (PEROXISOME) PROLIFERATION PROTEIN PEROXIN 11C (EUROFUNG)"/>
    <property type="match status" value="1"/>
</dbReference>
<protein>
    <recommendedName>
        <fullName evidence="4">Peroxin 11C</fullName>
    </recommendedName>
</protein>
<gene>
    <name evidence="2" type="ORF">B0T24DRAFT_612962</name>
</gene>
<evidence type="ECO:0000256" key="1">
    <source>
        <dbReference type="SAM" id="MobiDB-lite"/>
    </source>
</evidence>
<evidence type="ECO:0008006" key="4">
    <source>
        <dbReference type="Google" id="ProtNLM"/>
    </source>
</evidence>
<sequence>MADAAAVTDAVVVEAEATPITADLPSGEPIVAPAPAPSTSKLTPRGPAAKRSIPLRALLALAGTPGSVDTFLTRLNKCLATPAGIDTVMLFVGYASHLSASALRGFASRAAGPADAKVVHAAATAAAANALVLAARLKALSALLSEARTILRLWALLPLYFWARRLGARLLSSSSDKKKNQKTIAGTTAPEEEEKPSAIATTVEVVRLALCIALQALENGAYLSSKGVLGWSPAQQGKAYKWSARFWAAYVGIELGRLAAEVAGPDPEDARAWRNKVVRNLAWAPLTLHWSTDGGLVSEPVVGVLATIPGVIQIRELWAGTA</sequence>
<accession>A0AAE0NE05</accession>
<reference evidence="2" key="2">
    <citation type="submission" date="2023-06" db="EMBL/GenBank/DDBJ databases">
        <authorList>
            <consortium name="Lawrence Berkeley National Laboratory"/>
            <person name="Haridas S."/>
            <person name="Hensen N."/>
            <person name="Bonometti L."/>
            <person name="Westerberg I."/>
            <person name="Brannstrom I.O."/>
            <person name="Guillou S."/>
            <person name="Cros-Aarteil S."/>
            <person name="Calhoun S."/>
            <person name="Kuo A."/>
            <person name="Mondo S."/>
            <person name="Pangilinan J."/>
            <person name="Riley R."/>
            <person name="Labutti K."/>
            <person name="Andreopoulos B."/>
            <person name="Lipzen A."/>
            <person name="Chen C."/>
            <person name="Yanf M."/>
            <person name="Daum C."/>
            <person name="Ng V."/>
            <person name="Clum A."/>
            <person name="Steindorff A."/>
            <person name="Ohm R."/>
            <person name="Martin F."/>
            <person name="Silar P."/>
            <person name="Natvig D."/>
            <person name="Lalanne C."/>
            <person name="Gautier V."/>
            <person name="Ament-Velasquez S.L."/>
            <person name="Kruys A."/>
            <person name="Hutchinson M.I."/>
            <person name="Powell A.J."/>
            <person name="Barry K."/>
            <person name="Miller A.N."/>
            <person name="Grigoriev I.V."/>
            <person name="Debuchy R."/>
            <person name="Gladieux P."/>
            <person name="Thoren M.H."/>
            <person name="Johannesson H."/>
        </authorList>
    </citation>
    <scope>NUCLEOTIDE SEQUENCE</scope>
    <source>
        <strain evidence="2">CBS 958.72</strain>
    </source>
</reference>
<reference evidence="2" key="1">
    <citation type="journal article" date="2023" name="Mol. Phylogenet. Evol.">
        <title>Genome-scale phylogeny and comparative genomics of the fungal order Sordariales.</title>
        <authorList>
            <person name="Hensen N."/>
            <person name="Bonometti L."/>
            <person name="Westerberg I."/>
            <person name="Brannstrom I.O."/>
            <person name="Guillou S."/>
            <person name="Cros-Aarteil S."/>
            <person name="Calhoun S."/>
            <person name="Haridas S."/>
            <person name="Kuo A."/>
            <person name="Mondo S."/>
            <person name="Pangilinan J."/>
            <person name="Riley R."/>
            <person name="LaButti K."/>
            <person name="Andreopoulos B."/>
            <person name="Lipzen A."/>
            <person name="Chen C."/>
            <person name="Yan M."/>
            <person name="Daum C."/>
            <person name="Ng V."/>
            <person name="Clum A."/>
            <person name="Steindorff A."/>
            <person name="Ohm R.A."/>
            <person name="Martin F."/>
            <person name="Silar P."/>
            <person name="Natvig D.O."/>
            <person name="Lalanne C."/>
            <person name="Gautier V."/>
            <person name="Ament-Velasquez S.L."/>
            <person name="Kruys A."/>
            <person name="Hutchinson M.I."/>
            <person name="Powell A.J."/>
            <person name="Barry K."/>
            <person name="Miller A.N."/>
            <person name="Grigoriev I.V."/>
            <person name="Debuchy R."/>
            <person name="Gladieux P."/>
            <person name="Hiltunen Thoren M."/>
            <person name="Johannesson H."/>
        </authorList>
    </citation>
    <scope>NUCLEOTIDE SEQUENCE</scope>
    <source>
        <strain evidence="2">CBS 958.72</strain>
    </source>
</reference>
<keyword evidence="3" id="KW-1185">Reference proteome</keyword>
<name>A0AAE0NE05_9PEZI</name>
<comment type="caution">
    <text evidence="2">The sequence shown here is derived from an EMBL/GenBank/DDBJ whole genome shotgun (WGS) entry which is preliminary data.</text>
</comment>
<dbReference type="PANTHER" id="PTHR12652">
    <property type="entry name" value="PEROXISOMAL BIOGENESIS FACTOR 11"/>
    <property type="match status" value="1"/>
</dbReference>
<proteinExistence type="predicted"/>
<organism evidence="2 3">
    <name type="scientific">Lasiosphaeria ovina</name>
    <dbReference type="NCBI Taxonomy" id="92902"/>
    <lineage>
        <taxon>Eukaryota</taxon>
        <taxon>Fungi</taxon>
        <taxon>Dikarya</taxon>
        <taxon>Ascomycota</taxon>
        <taxon>Pezizomycotina</taxon>
        <taxon>Sordariomycetes</taxon>
        <taxon>Sordariomycetidae</taxon>
        <taxon>Sordariales</taxon>
        <taxon>Lasiosphaeriaceae</taxon>
        <taxon>Lasiosphaeria</taxon>
    </lineage>
</organism>
<evidence type="ECO:0000313" key="3">
    <source>
        <dbReference type="Proteomes" id="UP001287356"/>
    </source>
</evidence>
<dbReference type="AlphaFoldDB" id="A0AAE0NE05"/>